<sequence length="378" mass="44321">MNILLFGEYSGFFNHLKSGLIELGHTVTLAAREDGFKAYATDINLEDKRRNNTTWLLFRKAIHKIFNYDISGLKVYQNFKRNRHRFTNFDVVFLINPFPLQTHPKLEKNILQFLFKNNSKVFLSACGDDYQYNNYLKTNDLKYSILDPYFEDSNKRKFFRDSLKYLKSSQKLLHDYVISNCAGIIAANMDYAMAYANTPRYLGYVPFPFKMNLDEQEIVEAEKLTIFHGINSFNYYKKGNHIFEEALAIIKNKYGEQIKVIETHDLPYQEYIEATKSADILLDQVYSYSQGYNALEAMSQGKIVFSGAEDRWLAYFNIEKDSVVINAEPNVDYLVEKLEGLIKDRELRQRIKLSAKRFVETEHNHKKQAEAYIKIWTA</sequence>
<evidence type="ECO:0000313" key="3">
    <source>
        <dbReference type="Proteomes" id="UP001595812"/>
    </source>
</evidence>
<reference evidence="3" key="1">
    <citation type="journal article" date="2019" name="Int. J. Syst. Evol. Microbiol.">
        <title>The Global Catalogue of Microorganisms (GCM) 10K type strain sequencing project: providing services to taxonomists for standard genome sequencing and annotation.</title>
        <authorList>
            <consortium name="The Broad Institute Genomics Platform"/>
            <consortium name="The Broad Institute Genome Sequencing Center for Infectious Disease"/>
            <person name="Wu L."/>
            <person name="Ma J."/>
        </authorList>
    </citation>
    <scope>NUCLEOTIDE SEQUENCE [LARGE SCALE GENOMIC DNA]</scope>
    <source>
        <strain evidence="3">CECT 8979</strain>
    </source>
</reference>
<comment type="caution">
    <text evidence="2">The sequence shown here is derived from an EMBL/GenBank/DDBJ whole genome shotgun (WGS) entry which is preliminary data.</text>
</comment>
<name>A0ABV8AKH8_9FLAO</name>
<protein>
    <submittedName>
        <fullName evidence="2">Glycosyltransferase</fullName>
    </submittedName>
</protein>
<evidence type="ECO:0000259" key="1">
    <source>
        <dbReference type="Pfam" id="PF13524"/>
    </source>
</evidence>
<evidence type="ECO:0000313" key="2">
    <source>
        <dbReference type="EMBL" id="MFC3877109.1"/>
    </source>
</evidence>
<dbReference type="Pfam" id="PF13524">
    <property type="entry name" value="Glyco_trans_1_2"/>
    <property type="match status" value="1"/>
</dbReference>
<dbReference type="SUPFAM" id="SSF53756">
    <property type="entry name" value="UDP-Glycosyltransferase/glycogen phosphorylase"/>
    <property type="match status" value="1"/>
</dbReference>
<dbReference type="RefSeq" id="WP_386098768.1">
    <property type="nucleotide sequence ID" value="NZ_JBHSAT010000004.1"/>
</dbReference>
<dbReference type="Gene3D" id="3.40.50.2000">
    <property type="entry name" value="Glycogen Phosphorylase B"/>
    <property type="match status" value="1"/>
</dbReference>
<feature type="domain" description="Spore protein YkvP/CgeB glycosyl transferase-like" evidence="1">
    <location>
        <begin position="253"/>
        <end position="372"/>
    </location>
</feature>
<dbReference type="Proteomes" id="UP001595812">
    <property type="component" value="Unassembled WGS sequence"/>
</dbReference>
<proteinExistence type="predicted"/>
<organism evidence="2 3">
    <name type="scientific">Winogradskyella maritima</name>
    <dbReference type="NCBI Taxonomy" id="1517766"/>
    <lineage>
        <taxon>Bacteria</taxon>
        <taxon>Pseudomonadati</taxon>
        <taxon>Bacteroidota</taxon>
        <taxon>Flavobacteriia</taxon>
        <taxon>Flavobacteriales</taxon>
        <taxon>Flavobacteriaceae</taxon>
        <taxon>Winogradskyella</taxon>
    </lineage>
</organism>
<dbReference type="EMBL" id="JBHSAT010000004">
    <property type="protein sequence ID" value="MFC3877109.1"/>
    <property type="molecule type" value="Genomic_DNA"/>
</dbReference>
<accession>A0ABV8AKH8</accession>
<keyword evidence="3" id="KW-1185">Reference proteome</keyword>
<dbReference type="InterPro" id="IPR055259">
    <property type="entry name" value="YkvP/CgeB_Glyco_trans-like"/>
</dbReference>
<gene>
    <name evidence="2" type="ORF">ACFOSX_07670</name>
</gene>